<feature type="domain" description="Tetrapyrrole biosynthesis uroporphyrinogen III synthase" evidence="1">
    <location>
        <begin position="41"/>
        <end position="294"/>
    </location>
</feature>
<protein>
    <recommendedName>
        <fullName evidence="1">Tetrapyrrole biosynthesis uroporphyrinogen III synthase domain-containing protein</fullName>
    </recommendedName>
</protein>
<evidence type="ECO:0000313" key="3">
    <source>
        <dbReference type="Proteomes" id="UP001314263"/>
    </source>
</evidence>
<dbReference type="SUPFAM" id="SSF69618">
    <property type="entry name" value="HemD-like"/>
    <property type="match status" value="1"/>
</dbReference>
<sequence>MSQLQSRAGMTRPVPLASLGASPLNGQRIMFTSPRQYACKLASKLVEKGARPIWLPGVDATSLTDPVHQQVLQMAAVDWERYTHIAFTSRNGINAFLDTLEAHYGSDQALAKLRNSSSRTTFCALGADAELLHSAGIMDVLTPQEASTQGLVRELQSRGEAEGARVLCPVPLVTGGLTEPQVVPRFLAGLQAAGAEAVRVCAYETRPGSAPHACKAERQMLCNGSIHALAFTSTAEVEGLALAVGGKKALQDMLRARNPVLAAHGPYTAAGVSDFLGLEVGVISQEFYSFDGLVQALVEAMGAGRRL</sequence>
<dbReference type="InterPro" id="IPR036108">
    <property type="entry name" value="4pyrrol_syn_uPrphyn_synt_sf"/>
</dbReference>
<dbReference type="PANTHER" id="PTHR38020">
    <property type="entry name" value="UROPORPHYRINOGEN-III SYNTHASE"/>
    <property type="match status" value="1"/>
</dbReference>
<accession>A0AAV1I6P8</accession>
<dbReference type="PANTHER" id="PTHR38020:SF1">
    <property type="entry name" value="UROPORPHYRINOGEN-III SYNTHASE"/>
    <property type="match status" value="1"/>
</dbReference>
<dbReference type="GO" id="GO:0033014">
    <property type="term" value="P:tetrapyrrole biosynthetic process"/>
    <property type="evidence" value="ECO:0007669"/>
    <property type="project" value="InterPro"/>
</dbReference>
<dbReference type="GO" id="GO:0004852">
    <property type="term" value="F:uroporphyrinogen-III synthase activity"/>
    <property type="evidence" value="ECO:0007669"/>
    <property type="project" value="InterPro"/>
</dbReference>
<comment type="caution">
    <text evidence="2">The sequence shown here is derived from an EMBL/GenBank/DDBJ whole genome shotgun (WGS) entry which is preliminary data.</text>
</comment>
<name>A0AAV1I6P8_9CHLO</name>
<organism evidence="2 3">
    <name type="scientific">Coccomyxa viridis</name>
    <dbReference type="NCBI Taxonomy" id="1274662"/>
    <lineage>
        <taxon>Eukaryota</taxon>
        <taxon>Viridiplantae</taxon>
        <taxon>Chlorophyta</taxon>
        <taxon>core chlorophytes</taxon>
        <taxon>Trebouxiophyceae</taxon>
        <taxon>Trebouxiophyceae incertae sedis</taxon>
        <taxon>Coccomyxaceae</taxon>
        <taxon>Coccomyxa</taxon>
    </lineage>
</organism>
<keyword evidence="3" id="KW-1185">Reference proteome</keyword>
<evidence type="ECO:0000259" key="1">
    <source>
        <dbReference type="Pfam" id="PF02602"/>
    </source>
</evidence>
<dbReference type="Proteomes" id="UP001314263">
    <property type="component" value="Unassembled WGS sequence"/>
</dbReference>
<reference evidence="2 3" key="1">
    <citation type="submission" date="2023-10" db="EMBL/GenBank/DDBJ databases">
        <authorList>
            <person name="Maclean D."/>
            <person name="Macfadyen A."/>
        </authorList>
    </citation>
    <scope>NUCLEOTIDE SEQUENCE [LARGE SCALE GENOMIC DNA]</scope>
</reference>
<dbReference type="EMBL" id="CAUYUE010000007">
    <property type="protein sequence ID" value="CAK0782239.1"/>
    <property type="molecule type" value="Genomic_DNA"/>
</dbReference>
<dbReference type="AlphaFoldDB" id="A0AAV1I6P8"/>
<proteinExistence type="predicted"/>
<dbReference type="Gene3D" id="3.40.50.10090">
    <property type="match status" value="2"/>
</dbReference>
<dbReference type="Pfam" id="PF02602">
    <property type="entry name" value="HEM4"/>
    <property type="match status" value="1"/>
</dbReference>
<evidence type="ECO:0000313" key="2">
    <source>
        <dbReference type="EMBL" id="CAK0782239.1"/>
    </source>
</evidence>
<gene>
    <name evidence="2" type="ORF">CVIRNUC_005601</name>
</gene>
<dbReference type="InterPro" id="IPR003754">
    <property type="entry name" value="4pyrrol_synth_uPrphyn_synth"/>
</dbReference>
<dbReference type="CDD" id="cd06578">
    <property type="entry name" value="HemD"/>
    <property type="match status" value="1"/>
</dbReference>